<organism evidence="2 3">
    <name type="scientific">Zymoseptoria tritici ST99CH_1E4</name>
    <dbReference type="NCBI Taxonomy" id="1276532"/>
    <lineage>
        <taxon>Eukaryota</taxon>
        <taxon>Fungi</taxon>
        <taxon>Dikarya</taxon>
        <taxon>Ascomycota</taxon>
        <taxon>Pezizomycotina</taxon>
        <taxon>Dothideomycetes</taxon>
        <taxon>Dothideomycetidae</taxon>
        <taxon>Mycosphaerellales</taxon>
        <taxon>Mycosphaerellaceae</taxon>
        <taxon>Zymoseptoria</taxon>
    </lineage>
</organism>
<dbReference type="AlphaFoldDB" id="A0A2H1H9I0"/>
<name>A0A2H1H9I0_ZYMTR</name>
<proteinExistence type="predicted"/>
<protein>
    <submittedName>
        <fullName evidence="2">Uncharacterized protein</fullName>
    </submittedName>
</protein>
<feature type="region of interest" description="Disordered" evidence="1">
    <location>
        <begin position="1"/>
        <end position="59"/>
    </location>
</feature>
<evidence type="ECO:0000256" key="1">
    <source>
        <dbReference type="SAM" id="MobiDB-lite"/>
    </source>
</evidence>
<evidence type="ECO:0000313" key="3">
    <source>
        <dbReference type="Proteomes" id="UP000245764"/>
    </source>
</evidence>
<dbReference type="EMBL" id="LT854269">
    <property type="protein sequence ID" value="SMR62491.1"/>
    <property type="molecule type" value="Genomic_DNA"/>
</dbReference>
<dbReference type="Proteomes" id="UP000245764">
    <property type="component" value="Chromosome 18"/>
</dbReference>
<evidence type="ECO:0000313" key="2">
    <source>
        <dbReference type="EMBL" id="SMR62491.1"/>
    </source>
</evidence>
<sequence>MSAEDSSPIDNGIDQLADKMGGPLNDGTTEAARPPSTDQADSTDGDPRKERHKQRRTYSTVGLDIRSGCWGHDRRAQWRADVEIRSERARWRDGRGHAVENTDAET</sequence>
<reference evidence="3" key="1">
    <citation type="submission" date="2017-05" db="EMBL/GenBank/DDBJ databases">
        <authorList>
            <person name="Song R."/>
            <person name="Chenine A.L."/>
            <person name="Ruprecht R.M."/>
        </authorList>
    </citation>
    <scope>NUCLEOTIDE SEQUENCE [LARGE SCALE GENOMIC DNA]</scope>
</reference>
<accession>A0A2H1H9I0</accession>
<gene>
    <name evidence="2" type="ORF">ZT1E4_G11805</name>
</gene>